<keyword evidence="3" id="KW-1185">Reference proteome</keyword>
<dbReference type="OrthoDB" id="1044733at2"/>
<dbReference type="Proteomes" id="UP000266183">
    <property type="component" value="Chromosome"/>
</dbReference>
<dbReference type="InterPro" id="IPR014710">
    <property type="entry name" value="RmlC-like_jellyroll"/>
</dbReference>
<dbReference type="InterPro" id="IPR000595">
    <property type="entry name" value="cNMP-bd_dom"/>
</dbReference>
<dbReference type="SUPFAM" id="SSF51206">
    <property type="entry name" value="cAMP-binding domain-like"/>
    <property type="match status" value="1"/>
</dbReference>
<proteinExistence type="predicted"/>
<feature type="domain" description="Cyclic nucleotide-binding" evidence="1">
    <location>
        <begin position="21"/>
        <end position="133"/>
    </location>
</feature>
<dbReference type="RefSeq" id="WP_119756845.1">
    <property type="nucleotide sequence ID" value="NZ_CP032382.1"/>
</dbReference>
<sequence length="196" mass="23045">MDKQGLKNYILRNLTFPDHTLDHVVEYFEEMTIAKNDFFLREGKVNDRYFFLQSGFMRAFTFDSKGNEITTNFYQRDSVVLEVSSFYLKTKSTESIQAVTDCTGYSITYEQLNMLLHAIPEFRAYGVAMLAKEYVLFKKRSLELINLSGEARYKNFITSNKEIFQHAQLKQIASYLNITDTSLSRIRREFSKKIEH</sequence>
<accession>A0A385STH8</accession>
<name>A0A385STH8_9BACT</name>
<organism evidence="2 3">
    <name type="scientific">Chryseolinea soli</name>
    <dbReference type="NCBI Taxonomy" id="2321403"/>
    <lineage>
        <taxon>Bacteria</taxon>
        <taxon>Pseudomonadati</taxon>
        <taxon>Bacteroidota</taxon>
        <taxon>Cytophagia</taxon>
        <taxon>Cytophagales</taxon>
        <taxon>Fulvivirgaceae</taxon>
        <taxon>Chryseolinea</taxon>
    </lineage>
</organism>
<gene>
    <name evidence="2" type="ORF">D4L85_24845</name>
</gene>
<dbReference type="CDD" id="cd00038">
    <property type="entry name" value="CAP_ED"/>
    <property type="match status" value="1"/>
</dbReference>
<dbReference type="Gene3D" id="2.60.120.10">
    <property type="entry name" value="Jelly Rolls"/>
    <property type="match status" value="1"/>
</dbReference>
<dbReference type="PROSITE" id="PS50042">
    <property type="entry name" value="CNMP_BINDING_3"/>
    <property type="match status" value="1"/>
</dbReference>
<dbReference type="InterPro" id="IPR018490">
    <property type="entry name" value="cNMP-bd_dom_sf"/>
</dbReference>
<dbReference type="SMART" id="SM00100">
    <property type="entry name" value="cNMP"/>
    <property type="match status" value="1"/>
</dbReference>
<protein>
    <submittedName>
        <fullName evidence="2">Crp/Fnr family transcriptional regulator</fullName>
    </submittedName>
</protein>
<evidence type="ECO:0000313" key="3">
    <source>
        <dbReference type="Proteomes" id="UP000266183"/>
    </source>
</evidence>
<dbReference type="EMBL" id="CP032382">
    <property type="protein sequence ID" value="AYB33611.1"/>
    <property type="molecule type" value="Genomic_DNA"/>
</dbReference>
<dbReference type="KEGG" id="chk:D4L85_24845"/>
<dbReference type="Pfam" id="PF00027">
    <property type="entry name" value="cNMP_binding"/>
    <property type="match status" value="1"/>
</dbReference>
<reference evidence="3" key="1">
    <citation type="submission" date="2018-09" db="EMBL/GenBank/DDBJ databases">
        <title>Chryseolinea sp. KIS68-18 isolated from soil.</title>
        <authorList>
            <person name="Weon H.-Y."/>
            <person name="Kwon S.-W."/>
            <person name="Lee S.A."/>
        </authorList>
    </citation>
    <scope>NUCLEOTIDE SEQUENCE [LARGE SCALE GENOMIC DNA]</scope>
    <source>
        <strain evidence="3">KIS68-18</strain>
    </source>
</reference>
<dbReference type="AlphaFoldDB" id="A0A385STH8"/>
<evidence type="ECO:0000259" key="1">
    <source>
        <dbReference type="PROSITE" id="PS50042"/>
    </source>
</evidence>
<evidence type="ECO:0000313" key="2">
    <source>
        <dbReference type="EMBL" id="AYB33611.1"/>
    </source>
</evidence>